<dbReference type="InterPro" id="IPR012334">
    <property type="entry name" value="Pectin_lyas_fold"/>
</dbReference>
<comment type="subcellular location">
    <subcellularLocation>
        <location evidence="1">Secreted</location>
    </subcellularLocation>
</comment>
<keyword evidence="2" id="KW-0964">Secreted</keyword>
<protein>
    <submittedName>
        <fullName evidence="5">Filamentous hemagglutinin family protein</fullName>
    </submittedName>
</protein>
<comment type="caution">
    <text evidence="5">The sequence shown here is derived from an EMBL/GenBank/DDBJ whole genome shotgun (WGS) entry which is preliminary data.</text>
</comment>
<proteinExistence type="predicted"/>
<accession>A0A4R3YJD9</accession>
<dbReference type="InterPro" id="IPR050909">
    <property type="entry name" value="Bact_Autotransporter_VF"/>
</dbReference>
<evidence type="ECO:0000256" key="3">
    <source>
        <dbReference type="ARBA" id="ARBA00022729"/>
    </source>
</evidence>
<dbReference type="Pfam" id="PF18657">
    <property type="entry name" value="YDG"/>
    <property type="match status" value="27"/>
</dbReference>
<evidence type="ECO:0000256" key="1">
    <source>
        <dbReference type="ARBA" id="ARBA00004613"/>
    </source>
</evidence>
<dbReference type="InterPro" id="IPR011050">
    <property type="entry name" value="Pectin_lyase_fold/virulence"/>
</dbReference>
<dbReference type="Pfam" id="PF05860">
    <property type="entry name" value="TPS"/>
    <property type="match status" value="1"/>
</dbReference>
<name>A0A4R3YJD9_9GAMM</name>
<dbReference type="NCBIfam" id="TIGR01901">
    <property type="entry name" value="adhes_NPXG"/>
    <property type="match status" value="1"/>
</dbReference>
<dbReference type="Proteomes" id="UP000295645">
    <property type="component" value="Unassembled WGS sequence"/>
</dbReference>
<evidence type="ECO:0000256" key="2">
    <source>
        <dbReference type="ARBA" id="ARBA00022525"/>
    </source>
</evidence>
<dbReference type="Gene3D" id="2.40.50.400">
    <property type="entry name" value="Lactococcus phage single-stranded DNA binding protein"/>
    <property type="match status" value="2"/>
</dbReference>
<gene>
    <name evidence="5" type="ORF">EC912_10736</name>
</gene>
<dbReference type="OrthoDB" id="218680at2"/>
<dbReference type="InterPro" id="IPR008638">
    <property type="entry name" value="FhaB/CdiA-like_TPS"/>
</dbReference>
<dbReference type="InterPro" id="IPR041248">
    <property type="entry name" value="YDG"/>
</dbReference>
<evidence type="ECO:0000313" key="6">
    <source>
        <dbReference type="Proteomes" id="UP000295645"/>
    </source>
</evidence>
<dbReference type="InterPro" id="IPR038621">
    <property type="entry name" value="Lacto_phage_SSB_sf"/>
</dbReference>
<dbReference type="SUPFAM" id="SSF51126">
    <property type="entry name" value="Pectin lyase-like"/>
    <property type="match status" value="1"/>
</dbReference>
<sequence>MNRIYRLCWNISTNQWVAASELARGARPGASRVVDRSGGPRLAKTLLAAALALGSSGQVLADQTGGQIVAGTGSIVHNGATTTISQASQHLSLNWQSFDIAANETVNFVQPGANSIAVNRILGNSASEIYGHLNANGQVWLINPNGVLFGKGAQVNVGGLVASTLDTADASMSSNKRSFSGDGKGSVVNLGSINVAPGGYVALLGNRVSNQGTISARMGSVAMGAGSAVTLTFDANQLVSIQVDKSTLDNLAENRQLIQADGGRVFMTAGAADSLLTSTVNNTGVIRAQTVENRDGSITLLGGMTAGTTNVGGTLDASAPTGGNGGAIETSAAYVNIGGGAKITAAAPHGKAGTWLIDPYDLTIDAAAASTISTTLNGGTNVTETTTASGASGAGVQNPTGSGDIIVNSAINWSNAAATLTLDAFNGIAVNAAINGAGGVVMNAGAGNISLAGGGTIAGGTGVSLTAKGNFINNAGANALTSASGRWLVYSTNPTASTTGGLAPNFIQYNAAAGATPAASGNGFLYSVAPTVTVTGLTGSVRKTYDGTTVATLAGANINSTGLINSDKIATATGSYASANAATGIAVTVPSSGANLTFTNAGGIPVYGYQVAGLPRSASIGIIDPKALTVAIVGNPTKTYDGSTTATLSASNYLLVGLVTGENVTFSQPSSVAYAAADAGAESVSAAFLPSNFVAGNGTRLANYTLPSQATGMGTINKAQVQLTGLLGTDKVYDGSTADALDKSKVNIYGVIAPDASNVTLDTSGGAGTFADANVGTGKSVTASGFVLTGSQAHNYDLIMPIDLTGSITPKALTIANVSALNKVYDAKTLASLVFGGASLNGLVAADQGNIALDTSGAAGNFATTHAGNGIGVTATGFSLVGAGTGNYTLTQPAGLTANITPAALAITITGNPSRTYNGTNNANIANGDVTITGFQGSDGGTVTQSAGATYDGKDAGSHTITALLEASVFSLTGATQLSDYSFPLSVTGLGTITPITLTYALIGNPTRNYDGTTVANLTNANFQLNGFLAGEGATVTKTTGAYANQNAGQWLVTANLGAGDFNPTGGTVLGNYVFPTVMTGMGTIVPAPLAAKEIYAELLGITRAYDGTTVANLTASNFNLIGFVNGDGATVTKTTGTFADKNVGKQAVSASLAPSDFVATGSTILSNYTLPTAAYGTGEITPALLTASIIGNPTKVYDGSRYISLVPGNFSLQGFASGEGADIQPPSSSLFDDKNAGNGKGITATMAASSYIAHSGTLLSNYTLATDATGTGTINKAPLSIVGVSAQNKVYDTTNAATLSGTGSLVGLVAADESKVTLISGTTGTFSQVNVGNGLSVAANGFSISGSEVGNYVLAPITGLTANITQAQLHIGNVTANDKDYDSTNAITLTTGGATLTGLLGSDAAVVSLDATNAQGTTRSPNAADGLAVTTTGFSLTGTGAGNYAINQAAGLTANIRKKQLTATIIGDPTKPYDGSNSVTLTDANYQLGGFVGSQSAKVPQSATASYKTVDAGSNIGLESTLVVSDFVAGSGTNLSNYLLPTTASGTGGTITQAILNLQGTRVYDATTNAAAALFLDGSNRIAGVNGEYLTLSGTGTLTTKNVGSQRSFVDTNGLALGNGTGNATNYTLVGGIDWVTITPATLTVTGTLADNKTYDGNTGATIHGSVLQGGFAGDDLTLGGTTTGTFDTKNAGTNKSVATNLSVTGVDTGNYILEQPTDVKANIDAKTIAVNATGINKVYDTTTAATVTLGSGGVVGGDQVTFAGTSRFDTKDVGNGKAVSVSGITSAGADAGNYVLSSNAAATTASITPYLLDLLGTRVYDTTTNADAALFTVHGAGSETGSISGIGTLADKNVGNNKAAAVGSLVLGDNGAFLASNYQIRSVKVTVTQAELYIINTVAANKTYDGNTIATLSNALLTGVLAGDAVGLGNFATGTFDSKNVGTGKSVSTNMTVSGSDSTNYHLNQPANVKADIFARGITVVADGVNRVYDATTASGATLKSLDVVTTDNVVFTNTSNLFDTKDVGNGKLVTVSGIGMTGADANNYTLLNNQTTTSANITPYLINLHGERDYDGSNVGAGSLFGTINGVAGETLTVSGSGLLANKNVGTQKPVTSLDSLQLVGDGATLGGNYTLVGGIHWVTVDPLHVTVVAAANDKVYDGSTGATSALSSGGILAGDTVSFAGSSAFGDKNVDNGKTVTVTGIAASGADAGNYLYNVTTTTTANITPLAITGAILANDKVYDALTGAVTHGTLTGQIAGDVLNFDTTGAFGDKNVALGKTVNVAGSLSGIDARNYTLTTNATTTAAITPLAINVTATAPNKVYDGTTGSTATLGSAGVIAGDTVNFAQGTADFDTKNVGTNKTVTVTGIAGSGTDAGNYTWNTSTTTHADITPLAIIGSIVAANKVYDTTIGAITSGTLAGVIAGDQLSFATSGNFSDKNVANGKTVNVSGSVSGADAGNYVLTTNATAAADITPLAILVTAIGTDKVYDANTHDVATVAGHGVLAGDTVAFAGGPANFSDKNVGNGKTVTVTGITASGTDAGNYSYNGTALTTANITPLAISGAITAADKTYDGTTSTGIAGTLTGVLAGDNIGFATTGAFADKNAGTGKTVNVAGALNGTDANNYTLTTNATTLADINRLVLNLAGTRVYDATAIGGAAMFGSSGVIAGIAGEALTLSGQGVLASKNVATGKPLAGLGSLALNDNGGALASNYTLIGGTHIATVTPLAVNGAIVAGNKVYDGNTSASTSGSLNGVLGGDDLSLATSGRFGDKNAGNGKTVNVAGTLGGGDAGNYVLIVNPTTTADITRRQVTVNATGVDKFFDGNARDPAKLASTGVLGGDVVSFGANSALFANATVGNGKAVSVSGIYATGADAANYAFNDTAATTASILPLASQGESANALTQIDSVLGPSSIETPFGAAAQNTIGQYTGNHKKTRQSIEENLGRKDFYSGLSLRVVNGGVSPATDAIQ</sequence>
<dbReference type="PANTHER" id="PTHR12338:SF8">
    <property type="entry name" value="HEME_HEMOPEXIN-BINDING PROTEIN"/>
    <property type="match status" value="1"/>
</dbReference>
<feature type="domain" description="Filamentous haemagglutinin FhaB/tRNA nuclease CdiA-like TPS" evidence="4">
    <location>
        <begin position="59"/>
        <end position="171"/>
    </location>
</feature>
<dbReference type="RefSeq" id="WP_132145833.1">
    <property type="nucleotide sequence ID" value="NZ_SMCS01000007.1"/>
</dbReference>
<evidence type="ECO:0000313" key="5">
    <source>
        <dbReference type="EMBL" id="TCV92330.1"/>
    </source>
</evidence>
<keyword evidence="3" id="KW-0732">Signal</keyword>
<dbReference type="SMART" id="SM00912">
    <property type="entry name" value="Haemagg_act"/>
    <property type="match status" value="1"/>
</dbReference>
<dbReference type="Gene3D" id="2.160.20.10">
    <property type="entry name" value="Single-stranded right-handed beta-helix, Pectin lyase-like"/>
    <property type="match status" value="1"/>
</dbReference>
<evidence type="ECO:0000259" key="4">
    <source>
        <dbReference type="SMART" id="SM00912"/>
    </source>
</evidence>
<dbReference type="GO" id="GO:0005576">
    <property type="term" value="C:extracellular region"/>
    <property type="evidence" value="ECO:0007669"/>
    <property type="project" value="UniProtKB-SubCell"/>
</dbReference>
<dbReference type="PANTHER" id="PTHR12338">
    <property type="entry name" value="AUTOTRANSPORTER"/>
    <property type="match status" value="1"/>
</dbReference>
<reference evidence="5 6" key="1">
    <citation type="submission" date="2019-03" db="EMBL/GenBank/DDBJ databases">
        <title>Above-ground endophytic microbial communities from plants in different locations in the United States.</title>
        <authorList>
            <person name="Frank C."/>
        </authorList>
    </citation>
    <scope>NUCLEOTIDE SEQUENCE [LARGE SCALE GENOMIC DNA]</scope>
    <source>
        <strain evidence="5 6">LP_13_YM</strain>
    </source>
</reference>
<dbReference type="InterPro" id="IPR024973">
    <property type="entry name" value="ESPR"/>
</dbReference>
<organism evidence="5 6">
    <name type="scientific">Luteibacter rhizovicinus</name>
    <dbReference type="NCBI Taxonomy" id="242606"/>
    <lineage>
        <taxon>Bacteria</taxon>
        <taxon>Pseudomonadati</taxon>
        <taxon>Pseudomonadota</taxon>
        <taxon>Gammaproteobacteria</taxon>
        <taxon>Lysobacterales</taxon>
        <taxon>Rhodanobacteraceae</taxon>
        <taxon>Luteibacter</taxon>
    </lineage>
</organism>
<keyword evidence="6" id="KW-1185">Reference proteome</keyword>
<dbReference type="Pfam" id="PF13018">
    <property type="entry name" value="ESPR"/>
    <property type="match status" value="1"/>
</dbReference>
<dbReference type="EMBL" id="SMCS01000007">
    <property type="protein sequence ID" value="TCV92330.1"/>
    <property type="molecule type" value="Genomic_DNA"/>
</dbReference>